<evidence type="ECO:0000313" key="4">
    <source>
        <dbReference type="Proteomes" id="UP000054477"/>
    </source>
</evidence>
<feature type="chain" id="PRO_5002206086" description="Secreted protein" evidence="2">
    <location>
        <begin position="22"/>
        <end position="178"/>
    </location>
</feature>
<proteinExistence type="predicted"/>
<evidence type="ECO:0008006" key="5">
    <source>
        <dbReference type="Google" id="ProtNLM"/>
    </source>
</evidence>
<evidence type="ECO:0000256" key="2">
    <source>
        <dbReference type="SAM" id="SignalP"/>
    </source>
</evidence>
<evidence type="ECO:0000313" key="3">
    <source>
        <dbReference type="EMBL" id="KIJ92163.1"/>
    </source>
</evidence>
<protein>
    <recommendedName>
        <fullName evidence="5">Secreted protein</fullName>
    </recommendedName>
</protein>
<keyword evidence="2" id="KW-0732">Signal</keyword>
<evidence type="ECO:0000256" key="1">
    <source>
        <dbReference type="SAM" id="MobiDB-lite"/>
    </source>
</evidence>
<sequence length="178" mass="19989">MRLRTVLLMAFGWQWKAAVRASLRKEAEKGSSSRGSGNLRYAESDWSCPSQEAQVSNEYGNRRRQSESDGVRRRVTGKHNQRMRVEYWLRERLHKAEEADTIAGFSIIKGRGCFDVRASRPPNPFIDHLVFLIYFLQLLHPISISSSSSVLAVSLVRVMRHPSATIAGGSDGVGNTRG</sequence>
<reference evidence="3 4" key="1">
    <citation type="submission" date="2014-04" db="EMBL/GenBank/DDBJ databases">
        <authorList>
            <consortium name="DOE Joint Genome Institute"/>
            <person name="Kuo A."/>
            <person name="Kohler A."/>
            <person name="Nagy L.G."/>
            <person name="Floudas D."/>
            <person name="Copeland A."/>
            <person name="Barry K.W."/>
            <person name="Cichocki N."/>
            <person name="Veneault-Fourrey C."/>
            <person name="LaButti K."/>
            <person name="Lindquist E.A."/>
            <person name="Lipzen A."/>
            <person name="Lundell T."/>
            <person name="Morin E."/>
            <person name="Murat C."/>
            <person name="Sun H."/>
            <person name="Tunlid A."/>
            <person name="Henrissat B."/>
            <person name="Grigoriev I.V."/>
            <person name="Hibbett D.S."/>
            <person name="Martin F."/>
            <person name="Nordberg H.P."/>
            <person name="Cantor M.N."/>
            <person name="Hua S.X."/>
        </authorList>
    </citation>
    <scope>NUCLEOTIDE SEQUENCE [LARGE SCALE GENOMIC DNA]</scope>
    <source>
        <strain evidence="3 4">LaAM-08-1</strain>
    </source>
</reference>
<dbReference type="Proteomes" id="UP000054477">
    <property type="component" value="Unassembled WGS sequence"/>
</dbReference>
<feature type="region of interest" description="Disordered" evidence="1">
    <location>
        <begin position="26"/>
        <end position="45"/>
    </location>
</feature>
<reference evidence="4" key="2">
    <citation type="submission" date="2015-01" db="EMBL/GenBank/DDBJ databases">
        <title>Evolutionary Origins and Diversification of the Mycorrhizal Mutualists.</title>
        <authorList>
            <consortium name="DOE Joint Genome Institute"/>
            <consortium name="Mycorrhizal Genomics Consortium"/>
            <person name="Kohler A."/>
            <person name="Kuo A."/>
            <person name="Nagy L.G."/>
            <person name="Floudas D."/>
            <person name="Copeland A."/>
            <person name="Barry K.W."/>
            <person name="Cichocki N."/>
            <person name="Veneault-Fourrey C."/>
            <person name="LaButti K."/>
            <person name="Lindquist E.A."/>
            <person name="Lipzen A."/>
            <person name="Lundell T."/>
            <person name="Morin E."/>
            <person name="Murat C."/>
            <person name="Riley R."/>
            <person name="Ohm R."/>
            <person name="Sun H."/>
            <person name="Tunlid A."/>
            <person name="Henrissat B."/>
            <person name="Grigoriev I.V."/>
            <person name="Hibbett D.S."/>
            <person name="Martin F."/>
        </authorList>
    </citation>
    <scope>NUCLEOTIDE SEQUENCE [LARGE SCALE GENOMIC DNA]</scope>
    <source>
        <strain evidence="4">LaAM-08-1</strain>
    </source>
</reference>
<gene>
    <name evidence="3" type="ORF">K443DRAFT_13805</name>
</gene>
<feature type="region of interest" description="Disordered" evidence="1">
    <location>
        <begin position="52"/>
        <end position="76"/>
    </location>
</feature>
<name>A0A0C9WUH4_9AGAR</name>
<dbReference type="HOGENOM" id="CLU_1510856_0_0_1"/>
<feature type="signal peptide" evidence="2">
    <location>
        <begin position="1"/>
        <end position="21"/>
    </location>
</feature>
<dbReference type="AlphaFoldDB" id="A0A0C9WUH4"/>
<feature type="compositionally biased region" description="Basic and acidic residues" evidence="1">
    <location>
        <begin position="60"/>
        <end position="72"/>
    </location>
</feature>
<keyword evidence="4" id="KW-1185">Reference proteome</keyword>
<accession>A0A0C9WUH4</accession>
<organism evidence="3 4">
    <name type="scientific">Laccaria amethystina LaAM-08-1</name>
    <dbReference type="NCBI Taxonomy" id="1095629"/>
    <lineage>
        <taxon>Eukaryota</taxon>
        <taxon>Fungi</taxon>
        <taxon>Dikarya</taxon>
        <taxon>Basidiomycota</taxon>
        <taxon>Agaricomycotina</taxon>
        <taxon>Agaricomycetes</taxon>
        <taxon>Agaricomycetidae</taxon>
        <taxon>Agaricales</taxon>
        <taxon>Agaricineae</taxon>
        <taxon>Hydnangiaceae</taxon>
        <taxon>Laccaria</taxon>
    </lineage>
</organism>
<dbReference type="EMBL" id="KN838931">
    <property type="protein sequence ID" value="KIJ92163.1"/>
    <property type="molecule type" value="Genomic_DNA"/>
</dbReference>